<keyword evidence="4 7" id="KW-0413">Isomerase</keyword>
<dbReference type="PANTHER" id="PTHR42839:SF2">
    <property type="entry name" value="ISOCHORISMATE SYNTHASE ENTC"/>
    <property type="match status" value="1"/>
</dbReference>
<dbReference type="InterPro" id="IPR004561">
    <property type="entry name" value="IsoChor_synthase"/>
</dbReference>
<evidence type="ECO:0000313" key="8">
    <source>
        <dbReference type="Proteomes" id="UP000307956"/>
    </source>
</evidence>
<dbReference type="AlphaFoldDB" id="A0A4S4AAG7"/>
<dbReference type="OrthoDB" id="9806579at2"/>
<organism evidence="7 8">
    <name type="scientific">Pseudothauera rhizosphaerae</name>
    <dbReference type="NCBI Taxonomy" id="2565932"/>
    <lineage>
        <taxon>Bacteria</taxon>
        <taxon>Pseudomonadati</taxon>
        <taxon>Pseudomonadota</taxon>
        <taxon>Betaproteobacteria</taxon>
        <taxon>Rhodocyclales</taxon>
        <taxon>Zoogloeaceae</taxon>
        <taxon>Pseudothauera</taxon>
    </lineage>
</organism>
<comment type="caution">
    <text evidence="7">The sequence shown here is derived from an EMBL/GenBank/DDBJ whole genome shotgun (WGS) entry which is preliminary data.</text>
</comment>
<dbReference type="Pfam" id="PF00425">
    <property type="entry name" value="Chorismate_bind"/>
    <property type="match status" value="1"/>
</dbReference>
<accession>A0A4S4AAG7</accession>
<dbReference type="Gene3D" id="3.60.120.10">
    <property type="entry name" value="Anthranilate synthase"/>
    <property type="match status" value="1"/>
</dbReference>
<comment type="catalytic activity">
    <reaction evidence="1">
        <text>chorismate = isochorismate</text>
        <dbReference type="Rhea" id="RHEA:18985"/>
        <dbReference type="ChEBI" id="CHEBI:29748"/>
        <dbReference type="ChEBI" id="CHEBI:29780"/>
        <dbReference type="EC" id="5.4.4.2"/>
    </reaction>
</comment>
<dbReference type="SUPFAM" id="SSF56322">
    <property type="entry name" value="ADC synthase"/>
    <property type="match status" value="1"/>
</dbReference>
<evidence type="ECO:0000259" key="6">
    <source>
        <dbReference type="Pfam" id="PF00425"/>
    </source>
</evidence>
<evidence type="ECO:0000256" key="1">
    <source>
        <dbReference type="ARBA" id="ARBA00000799"/>
    </source>
</evidence>
<dbReference type="InterPro" id="IPR005801">
    <property type="entry name" value="ADC_synthase"/>
</dbReference>
<protein>
    <recommendedName>
        <fullName evidence="3">isochorismate synthase</fullName>
        <ecNumber evidence="3">5.4.4.2</ecNumber>
    </recommendedName>
    <alternativeName>
        <fullName evidence="5">Isochorismate mutase</fullName>
    </alternativeName>
</protein>
<dbReference type="NCBIfam" id="TIGR00543">
    <property type="entry name" value="isochor_syn"/>
    <property type="match status" value="1"/>
</dbReference>
<feature type="domain" description="Chorismate-utilising enzyme C-terminal" evidence="6">
    <location>
        <begin position="122"/>
        <end position="385"/>
    </location>
</feature>
<evidence type="ECO:0000256" key="4">
    <source>
        <dbReference type="ARBA" id="ARBA00023235"/>
    </source>
</evidence>
<reference evidence="7 8" key="1">
    <citation type="submission" date="2019-04" db="EMBL/GenBank/DDBJ databases">
        <title>Azoarcus rhizosphaerae sp. nov. isolated from rhizosphere of Ficus religiosa.</title>
        <authorList>
            <person name="Lin S.-Y."/>
            <person name="Hameed A."/>
            <person name="Hsu Y.-H."/>
            <person name="Young C.-C."/>
        </authorList>
    </citation>
    <scope>NUCLEOTIDE SEQUENCE [LARGE SCALE GENOMIC DNA]</scope>
    <source>
        <strain evidence="7 8">CC-YHH848</strain>
    </source>
</reference>
<gene>
    <name evidence="7" type="ORF">E6O51_20555</name>
</gene>
<dbReference type="Proteomes" id="UP000307956">
    <property type="component" value="Unassembled WGS sequence"/>
</dbReference>
<evidence type="ECO:0000256" key="3">
    <source>
        <dbReference type="ARBA" id="ARBA00012824"/>
    </source>
</evidence>
<proteinExistence type="inferred from homology"/>
<evidence type="ECO:0000313" key="7">
    <source>
        <dbReference type="EMBL" id="THF55621.1"/>
    </source>
</evidence>
<evidence type="ECO:0000256" key="2">
    <source>
        <dbReference type="ARBA" id="ARBA00005297"/>
    </source>
</evidence>
<dbReference type="GO" id="GO:0009697">
    <property type="term" value="P:salicylic acid biosynthetic process"/>
    <property type="evidence" value="ECO:0007669"/>
    <property type="project" value="TreeGrafter"/>
</dbReference>
<sequence>MNDVIRGVTDARARLLLEDYRAEDPFFFATAEHTLLARGCYATVPPAGDLVELSQVVDEQLQAARRNGHPNPIVVGAVPFDARRPACLSIPREVSFAGPLERGRAATWRPERYEVRPEPEPQAYADAVAEAVRRIRAGGLTKVVLARTLALTGGEAVDVPGLLERLAQRNTHGYTFAARLGGEGGEGDDGAAATLVGASPELLVSRRGLLVRSNPLAGSAARSGDAAEDARRGQALLGSAKDLHEHKVVADAVAAGLRPHCRRLAAPAAPALLHTATMLHLSSDIRGELAEPAANTLRLAASLHPTPAVCGHPGAAAFDLIGRLDAFDRGFYAGLVGWCDADGNGEWVVALRCAEVQGKRMRLFAGAGIVADSDPHSEVAETGAKFRTMLNAIGHVPEGAL</sequence>
<comment type="similarity">
    <text evidence="2">Belongs to the isochorismate synthase family.</text>
</comment>
<dbReference type="GO" id="GO:0008909">
    <property type="term" value="F:isochorismate synthase activity"/>
    <property type="evidence" value="ECO:0007669"/>
    <property type="project" value="UniProtKB-EC"/>
</dbReference>
<dbReference type="EMBL" id="SSOD01000023">
    <property type="protein sequence ID" value="THF55621.1"/>
    <property type="molecule type" value="Genomic_DNA"/>
</dbReference>
<keyword evidence="8" id="KW-1185">Reference proteome</keyword>
<dbReference type="PANTHER" id="PTHR42839">
    <property type="entry name" value="ISOCHORISMATE SYNTHASE ENTC"/>
    <property type="match status" value="1"/>
</dbReference>
<dbReference type="RefSeq" id="WP_136386901.1">
    <property type="nucleotide sequence ID" value="NZ_SSOD01000023.1"/>
</dbReference>
<name>A0A4S4AAG7_9RHOO</name>
<dbReference type="EC" id="5.4.4.2" evidence="3"/>
<evidence type="ECO:0000256" key="5">
    <source>
        <dbReference type="ARBA" id="ARBA00041564"/>
    </source>
</evidence>
<dbReference type="InterPro" id="IPR015890">
    <property type="entry name" value="Chorismate_C"/>
</dbReference>